<dbReference type="STRING" id="1661398.A0A482WCX0"/>
<dbReference type="GO" id="GO:0015293">
    <property type="term" value="F:symporter activity"/>
    <property type="evidence" value="ECO:0007669"/>
    <property type="project" value="UniProtKB-KW"/>
</dbReference>
<feature type="transmembrane region" description="Helical" evidence="7">
    <location>
        <begin position="337"/>
        <end position="355"/>
    </location>
</feature>
<evidence type="ECO:0000256" key="6">
    <source>
        <dbReference type="ARBA" id="ARBA00023136"/>
    </source>
</evidence>
<keyword evidence="3 7" id="KW-0812">Transmembrane</keyword>
<dbReference type="Gene3D" id="1.20.1250.20">
    <property type="entry name" value="MFS general substrate transporter like domains"/>
    <property type="match status" value="2"/>
</dbReference>
<evidence type="ECO:0000256" key="1">
    <source>
        <dbReference type="ARBA" id="ARBA00004141"/>
    </source>
</evidence>
<feature type="transmembrane region" description="Helical" evidence="7">
    <location>
        <begin position="260"/>
        <end position="280"/>
    </location>
</feature>
<comment type="subcellular location">
    <subcellularLocation>
        <location evidence="1">Membrane</location>
        <topology evidence="1">Multi-pass membrane protein</topology>
    </subcellularLocation>
</comment>
<gene>
    <name evidence="9" type="ORF">BDFB_003418</name>
</gene>
<evidence type="ECO:0000313" key="9">
    <source>
        <dbReference type="EMBL" id="RZC43006.1"/>
    </source>
</evidence>
<feature type="domain" description="Major facilitator superfamily (MFS) profile" evidence="8">
    <location>
        <begin position="6"/>
        <end position="423"/>
    </location>
</feature>
<evidence type="ECO:0000256" key="4">
    <source>
        <dbReference type="ARBA" id="ARBA00022847"/>
    </source>
</evidence>
<evidence type="ECO:0000313" key="10">
    <source>
        <dbReference type="Proteomes" id="UP000292052"/>
    </source>
</evidence>
<protein>
    <submittedName>
        <fullName evidence="9">MFS 1 and/or Sugar tr domain containing protein</fullName>
    </submittedName>
</protein>
<evidence type="ECO:0000256" key="5">
    <source>
        <dbReference type="ARBA" id="ARBA00022989"/>
    </source>
</evidence>
<feature type="transmembrane region" description="Helical" evidence="7">
    <location>
        <begin position="361"/>
        <end position="383"/>
    </location>
</feature>
<feature type="transmembrane region" description="Helical" evidence="7">
    <location>
        <begin position="109"/>
        <end position="128"/>
    </location>
</feature>
<keyword evidence="10" id="KW-1185">Reference proteome</keyword>
<dbReference type="FunFam" id="1.20.1250.20:FF:000003">
    <property type="entry name" value="Solute carrier family 17 member 3"/>
    <property type="match status" value="1"/>
</dbReference>
<dbReference type="InterPro" id="IPR011701">
    <property type="entry name" value="MFS"/>
</dbReference>
<sequence>MKLPPIRFWIGVMVFMTTFTNYMMRSNISVSIISMVKHNKNTTFTPPCLREISGNDTVELKTAENDSDSVRYAWSETEQGYILAAYFWGYMTTCFPGGIVSEMLGPWNVILWTSILSAALTGLTPLAAQGGVAGVVACRFFIGLLGGFIYPALNVLIARWAPPKEKGKFLAALMGNTLGTVCTWPLVGVVTDLLSWEWGFYVLVIIMSVYCLVFFILVSDSPQKHRWITEEEQRYITECQEGQVSTTKAVPPYLKISMSLPFWALIVAQFGNLWGLNLILTYAPKFMAETLGFNLKKSSAIASLPYLARLFSSQIFGIAGDHMRKKGNMSVTRIRKIFVIFSHLIPAASLFLIRAAGCNHIGVIVLLVLNQAFNGAVVVGHLINSQDLSPNFAGTLYGIMNFVAGTSGFIVPPITGALTDYYV</sequence>
<feature type="transmembrane region" description="Helical" evidence="7">
    <location>
        <begin position="395"/>
        <end position="414"/>
    </location>
</feature>
<dbReference type="OrthoDB" id="2985014at2759"/>
<feature type="transmembrane region" description="Helical" evidence="7">
    <location>
        <begin position="198"/>
        <end position="218"/>
    </location>
</feature>
<keyword evidence="6 7" id="KW-0472">Membrane</keyword>
<organism evidence="9 10">
    <name type="scientific">Asbolus verrucosus</name>
    <name type="common">Desert ironclad beetle</name>
    <dbReference type="NCBI Taxonomy" id="1661398"/>
    <lineage>
        <taxon>Eukaryota</taxon>
        <taxon>Metazoa</taxon>
        <taxon>Ecdysozoa</taxon>
        <taxon>Arthropoda</taxon>
        <taxon>Hexapoda</taxon>
        <taxon>Insecta</taxon>
        <taxon>Pterygota</taxon>
        <taxon>Neoptera</taxon>
        <taxon>Endopterygota</taxon>
        <taxon>Coleoptera</taxon>
        <taxon>Polyphaga</taxon>
        <taxon>Cucujiformia</taxon>
        <taxon>Tenebrionidae</taxon>
        <taxon>Pimeliinae</taxon>
        <taxon>Asbolus</taxon>
    </lineage>
</organism>
<dbReference type="PANTHER" id="PTHR11662">
    <property type="entry name" value="SOLUTE CARRIER FAMILY 17"/>
    <property type="match status" value="1"/>
</dbReference>
<dbReference type="PANTHER" id="PTHR11662:SF336">
    <property type="entry name" value="LP19554P"/>
    <property type="match status" value="1"/>
</dbReference>
<keyword evidence="5 7" id="KW-1133">Transmembrane helix</keyword>
<comment type="caution">
    <text evidence="9">The sequence shown here is derived from an EMBL/GenBank/DDBJ whole genome shotgun (WGS) entry which is preliminary data.</text>
</comment>
<keyword evidence="4" id="KW-0769">Symport</keyword>
<evidence type="ECO:0000256" key="7">
    <source>
        <dbReference type="SAM" id="Phobius"/>
    </source>
</evidence>
<dbReference type="PROSITE" id="PS50850">
    <property type="entry name" value="MFS"/>
    <property type="match status" value="1"/>
</dbReference>
<proteinExistence type="predicted"/>
<accession>A0A482WCX0</accession>
<evidence type="ECO:0000256" key="3">
    <source>
        <dbReference type="ARBA" id="ARBA00022692"/>
    </source>
</evidence>
<dbReference type="Pfam" id="PF07690">
    <property type="entry name" value="MFS_1"/>
    <property type="match status" value="1"/>
</dbReference>
<dbReference type="AlphaFoldDB" id="A0A482WCX0"/>
<dbReference type="InterPro" id="IPR036259">
    <property type="entry name" value="MFS_trans_sf"/>
</dbReference>
<feature type="transmembrane region" description="Helical" evidence="7">
    <location>
        <begin position="6"/>
        <end position="24"/>
    </location>
</feature>
<evidence type="ECO:0000256" key="2">
    <source>
        <dbReference type="ARBA" id="ARBA00022448"/>
    </source>
</evidence>
<dbReference type="Proteomes" id="UP000292052">
    <property type="component" value="Unassembled WGS sequence"/>
</dbReference>
<dbReference type="InterPro" id="IPR050382">
    <property type="entry name" value="MFS_Na/Anion_cotransporter"/>
</dbReference>
<feature type="transmembrane region" description="Helical" evidence="7">
    <location>
        <begin position="300"/>
        <end position="317"/>
    </location>
</feature>
<dbReference type="InterPro" id="IPR020846">
    <property type="entry name" value="MFS_dom"/>
</dbReference>
<dbReference type="GO" id="GO:0006820">
    <property type="term" value="P:monoatomic anion transport"/>
    <property type="evidence" value="ECO:0007669"/>
    <property type="project" value="TreeGrafter"/>
</dbReference>
<dbReference type="SUPFAM" id="SSF103473">
    <property type="entry name" value="MFS general substrate transporter"/>
    <property type="match status" value="1"/>
</dbReference>
<dbReference type="FunFam" id="1.20.1250.20:FF:000423">
    <property type="entry name" value="Putative inorganic phosphate cotransporter-like Protein"/>
    <property type="match status" value="1"/>
</dbReference>
<keyword evidence="2" id="KW-0813">Transport</keyword>
<dbReference type="GO" id="GO:0016020">
    <property type="term" value="C:membrane"/>
    <property type="evidence" value="ECO:0007669"/>
    <property type="project" value="UniProtKB-SubCell"/>
</dbReference>
<feature type="transmembrane region" description="Helical" evidence="7">
    <location>
        <begin position="134"/>
        <end position="157"/>
    </location>
</feature>
<reference evidence="9 10" key="1">
    <citation type="submission" date="2017-03" db="EMBL/GenBank/DDBJ databases">
        <title>Genome of the blue death feigning beetle - Asbolus verrucosus.</title>
        <authorList>
            <person name="Rider S.D."/>
        </authorList>
    </citation>
    <scope>NUCLEOTIDE SEQUENCE [LARGE SCALE GENOMIC DNA]</scope>
    <source>
        <strain evidence="9">Butters</strain>
        <tissue evidence="9">Head and leg muscle</tissue>
    </source>
</reference>
<feature type="transmembrane region" description="Helical" evidence="7">
    <location>
        <begin position="169"/>
        <end position="186"/>
    </location>
</feature>
<dbReference type="EMBL" id="QDEB01002735">
    <property type="protein sequence ID" value="RZC43006.1"/>
    <property type="molecule type" value="Genomic_DNA"/>
</dbReference>
<evidence type="ECO:0000259" key="8">
    <source>
        <dbReference type="PROSITE" id="PS50850"/>
    </source>
</evidence>
<name>A0A482WCX0_ASBVE</name>